<reference evidence="4" key="1">
    <citation type="submission" date="2021-02" db="EMBL/GenBank/DDBJ databases">
        <authorList>
            <person name="Palmer J.M."/>
        </authorList>
    </citation>
    <scope>NUCLEOTIDE SEQUENCE</scope>
    <source>
        <strain evidence="4">SCRP23</strain>
    </source>
</reference>
<dbReference type="AlphaFoldDB" id="A0A8T1WEB0"/>
<evidence type="ECO:0000313" key="5">
    <source>
        <dbReference type="Proteomes" id="UP000693981"/>
    </source>
</evidence>
<protein>
    <submittedName>
        <fullName evidence="4">Uncharacterized protein</fullName>
    </submittedName>
</protein>
<keyword evidence="1" id="KW-0677">Repeat</keyword>
<dbReference type="EMBL" id="JAGDFL010000379">
    <property type="protein sequence ID" value="KAG7390530.1"/>
    <property type="molecule type" value="Genomic_DNA"/>
</dbReference>
<dbReference type="OrthoDB" id="194358at2759"/>
<sequence>MTPMMTAITHLNVMTMRCVFLNGDLVRRNIVVDRRKEEDHQRQKVIAVINLLLRFQADVDAQSEDGKTALHYATSDDAFDVANILLDANATLDIPEETGKTALHLCIQEGGLLVTNLLLSRGANIDVEDFAGRTPLTLMLQRSNVNVLQILLNHHHLVATPHRHDFAGELLMQAVDLQAEAVVRFIVENKYTSSTVKNAAGETPLHRAILKHSPAFMEVLADLDPTGNILIDVTLTSETPAHYAARYGSVLEVETLLNCMASAFGELEFLNPTNPVNAVDQNGVTPLYLAGTIACGSNNNADQSRIGTEAAAGIMESRHGKVQLFLQHGARLFPPGVLVNELSPRDADLTTNGPRLTLPIQVQTCLKIWLTENTAHIGEPEDDETALQISNDTSFEALTTLCAHWVATVACVGYWASCLPIIIGAGYSHEIVPLLVGLPLCRSSFSILLSQLETHPQQTQELERYLQATFAIDVKSPDFTGRDVFVKQLKLFAECHTSFECTATSMNVFSRIGHPDVEEETAGHDDSNKNVYVVQTYGTTTLQISRTTIEQIFPHILTDEPLVQSLIGKKYSLPFTMFTYVDVNNGCVFQVETKVDLTSALLDLLQDPVATIKMVQETAMTKHGNLLLTDDVQEDQNDVGNCLF</sequence>
<comment type="caution">
    <text evidence="4">The sequence shown here is derived from an EMBL/GenBank/DDBJ whole genome shotgun (WGS) entry which is preliminary data.</text>
</comment>
<feature type="repeat" description="ANK" evidence="3">
    <location>
        <begin position="98"/>
        <end position="130"/>
    </location>
</feature>
<evidence type="ECO:0000313" key="4">
    <source>
        <dbReference type="EMBL" id="KAG7390530.1"/>
    </source>
</evidence>
<accession>A0A8T1WEB0</accession>
<dbReference type="SMART" id="SM00248">
    <property type="entry name" value="ANK"/>
    <property type="match status" value="5"/>
</dbReference>
<name>A0A8T1WEB0_9STRA</name>
<dbReference type="Proteomes" id="UP000693981">
    <property type="component" value="Unassembled WGS sequence"/>
</dbReference>
<dbReference type="PROSITE" id="PS50088">
    <property type="entry name" value="ANK_REPEAT"/>
    <property type="match status" value="2"/>
</dbReference>
<proteinExistence type="predicted"/>
<dbReference type="Pfam" id="PF12796">
    <property type="entry name" value="Ank_2"/>
    <property type="match status" value="2"/>
</dbReference>
<evidence type="ECO:0000256" key="2">
    <source>
        <dbReference type="ARBA" id="ARBA00023043"/>
    </source>
</evidence>
<keyword evidence="5" id="KW-1185">Reference proteome</keyword>
<organism evidence="4 5">
    <name type="scientific">Phytophthora boehmeriae</name>
    <dbReference type="NCBI Taxonomy" id="109152"/>
    <lineage>
        <taxon>Eukaryota</taxon>
        <taxon>Sar</taxon>
        <taxon>Stramenopiles</taxon>
        <taxon>Oomycota</taxon>
        <taxon>Peronosporomycetes</taxon>
        <taxon>Peronosporales</taxon>
        <taxon>Peronosporaceae</taxon>
        <taxon>Phytophthora</taxon>
    </lineage>
</organism>
<keyword evidence="2 3" id="KW-0040">ANK repeat</keyword>
<dbReference type="PANTHER" id="PTHR24123">
    <property type="entry name" value="ANKYRIN REPEAT-CONTAINING"/>
    <property type="match status" value="1"/>
</dbReference>
<dbReference type="PROSITE" id="PS50297">
    <property type="entry name" value="ANK_REP_REGION"/>
    <property type="match status" value="2"/>
</dbReference>
<dbReference type="PANTHER" id="PTHR24123:SF33">
    <property type="entry name" value="PROTEIN HOS4"/>
    <property type="match status" value="1"/>
</dbReference>
<evidence type="ECO:0000256" key="1">
    <source>
        <dbReference type="ARBA" id="ARBA00022737"/>
    </source>
</evidence>
<evidence type="ECO:0000256" key="3">
    <source>
        <dbReference type="PROSITE-ProRule" id="PRU00023"/>
    </source>
</evidence>
<gene>
    <name evidence="4" type="ORF">PHYBOEH_006976</name>
</gene>
<dbReference type="InterPro" id="IPR051165">
    <property type="entry name" value="Multifunctional_ANK_Repeat"/>
</dbReference>
<dbReference type="InterPro" id="IPR002110">
    <property type="entry name" value="Ankyrin_rpt"/>
</dbReference>
<feature type="repeat" description="ANK" evidence="3">
    <location>
        <begin position="65"/>
        <end position="97"/>
    </location>
</feature>